<comment type="caution">
    <text evidence="2">The sequence shown here is derived from an EMBL/GenBank/DDBJ whole genome shotgun (WGS) entry which is preliminary data.</text>
</comment>
<feature type="compositionally biased region" description="Basic residues" evidence="1">
    <location>
        <begin position="1"/>
        <end position="10"/>
    </location>
</feature>
<feature type="compositionally biased region" description="Polar residues" evidence="1">
    <location>
        <begin position="106"/>
        <end position="128"/>
    </location>
</feature>
<evidence type="ECO:0000313" key="3">
    <source>
        <dbReference type="Proteomes" id="UP000812966"/>
    </source>
</evidence>
<feature type="compositionally biased region" description="Acidic residues" evidence="1">
    <location>
        <begin position="237"/>
        <end position="246"/>
    </location>
</feature>
<feature type="region of interest" description="Disordered" evidence="1">
    <location>
        <begin position="1"/>
        <end position="132"/>
    </location>
</feature>
<feature type="compositionally biased region" description="Polar residues" evidence="1">
    <location>
        <begin position="31"/>
        <end position="41"/>
    </location>
</feature>
<protein>
    <submittedName>
        <fullName evidence="2">Uncharacterized protein</fullName>
    </submittedName>
</protein>
<feature type="compositionally biased region" description="Low complexity" evidence="1">
    <location>
        <begin position="443"/>
        <end position="454"/>
    </location>
</feature>
<feature type="region of interest" description="Disordered" evidence="1">
    <location>
        <begin position="152"/>
        <end position="257"/>
    </location>
</feature>
<organism evidence="2 3">
    <name type="scientific">Filobasidium floriforme</name>
    <dbReference type="NCBI Taxonomy" id="5210"/>
    <lineage>
        <taxon>Eukaryota</taxon>
        <taxon>Fungi</taxon>
        <taxon>Dikarya</taxon>
        <taxon>Basidiomycota</taxon>
        <taxon>Agaricomycotina</taxon>
        <taxon>Tremellomycetes</taxon>
        <taxon>Filobasidiales</taxon>
        <taxon>Filobasidiaceae</taxon>
        <taxon>Filobasidium</taxon>
    </lineage>
</organism>
<reference evidence="2" key="1">
    <citation type="submission" date="2020-04" db="EMBL/GenBank/DDBJ databases">
        <title>Analysis of mating type loci in Filobasidium floriforme.</title>
        <authorList>
            <person name="Nowrousian M."/>
        </authorList>
    </citation>
    <scope>NUCLEOTIDE SEQUENCE</scope>
    <source>
        <strain evidence="2">CBS 6242</strain>
    </source>
</reference>
<name>A0A8K0JTY6_9TREE</name>
<feature type="compositionally biased region" description="Low complexity" evidence="1">
    <location>
        <begin position="163"/>
        <end position="175"/>
    </location>
</feature>
<keyword evidence="3" id="KW-1185">Reference proteome</keyword>
<dbReference type="AlphaFoldDB" id="A0A8K0JTY6"/>
<feature type="compositionally biased region" description="Basic and acidic residues" evidence="1">
    <location>
        <begin position="426"/>
        <end position="440"/>
    </location>
</feature>
<feature type="compositionally biased region" description="Acidic residues" evidence="1">
    <location>
        <begin position="189"/>
        <end position="206"/>
    </location>
</feature>
<dbReference type="Proteomes" id="UP000812966">
    <property type="component" value="Unassembled WGS sequence"/>
</dbReference>
<dbReference type="EMBL" id="JABELV010000001">
    <property type="protein sequence ID" value="KAG7580128.1"/>
    <property type="molecule type" value="Genomic_DNA"/>
</dbReference>
<evidence type="ECO:0000313" key="2">
    <source>
        <dbReference type="EMBL" id="KAG7580128.1"/>
    </source>
</evidence>
<feature type="compositionally biased region" description="Basic and acidic residues" evidence="1">
    <location>
        <begin position="221"/>
        <end position="230"/>
    </location>
</feature>
<proteinExistence type="predicted"/>
<accession>A0A8K0JTY6</accession>
<sequence>MINARKRHRSPSTSSDELDPFRRSHPHANGGYSTREPTLSPSRADDTTDLDTSDGEYLSTGHGTGPWPGEGPARKRRRGVLRNKMEKMGLVNEETTIPEPQAFPASVTTGWNLPTQENGPWIQPTATLDDSGLNLRETSARDRIPYEDLGRVAYPTTIESPLEETSSWGESSSTSIPPPGRAQSRDEGHDEEDSMMMDQNEINDDNDNNKMRGTQRKRQKTWYEPEKDRIVVTSLSDSEDDDDDNEAAYAHRPRSDHTKIRSDGLIDLDDEADIIDITHRRADSPDRDQDGGLLSRAAYPYDNAKNAVKVEDDLAAGLATGKFTQPGVKGFTISPSLLSRLNQLNERQRAELSMGLGLGRGGWDDSLRPGAGGKGNGRGLVLYKALPGTNPGAVGGGYSVRSTGAGLGEEEDMGSRFELVQDDDDGVGRDDVTMEGRMEVDDGQVMEQEQGQQMEMEDMEMG</sequence>
<evidence type="ECO:0000256" key="1">
    <source>
        <dbReference type="SAM" id="MobiDB-lite"/>
    </source>
</evidence>
<gene>
    <name evidence="2" type="ORF">FFLO_00099</name>
</gene>
<feature type="region of interest" description="Disordered" evidence="1">
    <location>
        <begin position="404"/>
        <end position="462"/>
    </location>
</feature>